<keyword evidence="6" id="KW-0805">Transcription regulation</keyword>
<evidence type="ECO:0000256" key="6">
    <source>
        <dbReference type="ARBA" id="ARBA00023015"/>
    </source>
</evidence>
<dbReference type="GO" id="GO:0000160">
    <property type="term" value="P:phosphorelay signal transduction system"/>
    <property type="evidence" value="ECO:0007669"/>
    <property type="project" value="InterPro"/>
</dbReference>
<dbReference type="FunFam" id="1.10.8.60:FF:000014">
    <property type="entry name" value="DNA-binding transcriptional regulator NtrC"/>
    <property type="match status" value="1"/>
</dbReference>
<evidence type="ECO:0000256" key="1">
    <source>
        <dbReference type="ARBA" id="ARBA00004496"/>
    </source>
</evidence>
<keyword evidence="3 10" id="KW-0597">Phosphoprotein</keyword>
<reference evidence="13 14" key="1">
    <citation type="submission" date="2018-05" db="EMBL/GenBank/DDBJ databases">
        <title>A metagenomic window into the 2 km-deep terrestrial subsurface aquifer revealed taxonomically and functionally diverse microbial community comprising novel uncultured bacterial lineages.</title>
        <authorList>
            <person name="Kadnikov V.V."/>
            <person name="Mardanov A.V."/>
            <person name="Beletsky A.V."/>
            <person name="Banks D."/>
            <person name="Pimenov N.V."/>
            <person name="Frank Y.A."/>
            <person name="Karnachuk O.V."/>
            <person name="Ravin N.V."/>
        </authorList>
    </citation>
    <scope>NUCLEOTIDE SEQUENCE [LARGE SCALE GENOMIC DNA]</scope>
    <source>
        <strain evidence="13">BY</strain>
    </source>
</reference>
<dbReference type="SUPFAM" id="SSF46689">
    <property type="entry name" value="Homeodomain-like"/>
    <property type="match status" value="1"/>
</dbReference>
<dbReference type="PROSITE" id="PS00675">
    <property type="entry name" value="SIGMA54_INTERACT_1"/>
    <property type="match status" value="1"/>
</dbReference>
<dbReference type="InterPro" id="IPR009057">
    <property type="entry name" value="Homeodomain-like_sf"/>
</dbReference>
<evidence type="ECO:0000313" key="13">
    <source>
        <dbReference type="EMBL" id="AXA37237.1"/>
    </source>
</evidence>
<dbReference type="Pfam" id="PF02954">
    <property type="entry name" value="HTH_8"/>
    <property type="match status" value="1"/>
</dbReference>
<dbReference type="Proteomes" id="UP000262583">
    <property type="component" value="Chromosome"/>
</dbReference>
<evidence type="ECO:0000259" key="12">
    <source>
        <dbReference type="PROSITE" id="PS50110"/>
    </source>
</evidence>
<dbReference type="Gene3D" id="1.10.10.60">
    <property type="entry name" value="Homeodomain-like"/>
    <property type="match status" value="1"/>
</dbReference>
<keyword evidence="8" id="KW-0010">Activator</keyword>
<dbReference type="SUPFAM" id="SSF52172">
    <property type="entry name" value="CheY-like"/>
    <property type="match status" value="1"/>
</dbReference>
<dbReference type="InterPro" id="IPR025943">
    <property type="entry name" value="Sigma_54_int_dom_ATP-bd_2"/>
</dbReference>
<evidence type="ECO:0000256" key="2">
    <source>
        <dbReference type="ARBA" id="ARBA00022490"/>
    </source>
</evidence>
<dbReference type="FunFam" id="3.40.50.300:FF:000006">
    <property type="entry name" value="DNA-binding transcriptional regulator NtrC"/>
    <property type="match status" value="1"/>
</dbReference>
<dbReference type="Gene3D" id="3.40.50.2300">
    <property type="match status" value="1"/>
</dbReference>
<dbReference type="InterPro" id="IPR002078">
    <property type="entry name" value="Sigma_54_int"/>
</dbReference>
<dbReference type="InterPro" id="IPR001789">
    <property type="entry name" value="Sig_transdc_resp-reg_receiver"/>
</dbReference>
<dbReference type="AlphaFoldDB" id="A0A2Z4Y7K6"/>
<dbReference type="InterPro" id="IPR003593">
    <property type="entry name" value="AAA+_ATPase"/>
</dbReference>
<dbReference type="InterPro" id="IPR025944">
    <property type="entry name" value="Sigma_54_int_dom_CS"/>
</dbReference>
<protein>
    <submittedName>
        <fullName evidence="13">Response regulator of zinc sigma-54-dependent two-component system</fullName>
    </submittedName>
</protein>
<dbReference type="GO" id="GO:0005524">
    <property type="term" value="F:ATP binding"/>
    <property type="evidence" value="ECO:0007669"/>
    <property type="project" value="UniProtKB-KW"/>
</dbReference>
<keyword evidence="5" id="KW-0067">ATP-binding</keyword>
<feature type="modified residue" description="4-aspartylphosphate" evidence="10">
    <location>
        <position position="64"/>
    </location>
</feature>
<evidence type="ECO:0000256" key="3">
    <source>
        <dbReference type="ARBA" id="ARBA00022553"/>
    </source>
</evidence>
<name>A0A2Z4Y7K6_SUMC1</name>
<keyword evidence="9" id="KW-0804">Transcription</keyword>
<dbReference type="EMBL" id="CP030759">
    <property type="protein sequence ID" value="AXA37237.1"/>
    <property type="molecule type" value="Genomic_DNA"/>
</dbReference>
<dbReference type="InterPro" id="IPR025662">
    <property type="entry name" value="Sigma_54_int_dom_ATP-bd_1"/>
</dbReference>
<dbReference type="SUPFAM" id="SSF52540">
    <property type="entry name" value="P-loop containing nucleoside triphosphate hydrolases"/>
    <property type="match status" value="1"/>
</dbReference>
<dbReference type="PROSITE" id="PS50110">
    <property type="entry name" value="RESPONSE_REGULATORY"/>
    <property type="match status" value="1"/>
</dbReference>
<comment type="subcellular location">
    <subcellularLocation>
        <location evidence="1">Cytoplasm</location>
    </subcellularLocation>
</comment>
<dbReference type="Gene3D" id="3.40.50.300">
    <property type="entry name" value="P-loop containing nucleotide triphosphate hydrolases"/>
    <property type="match status" value="1"/>
</dbReference>
<dbReference type="FunFam" id="3.40.50.2300:FF:000018">
    <property type="entry name" value="DNA-binding transcriptional regulator NtrC"/>
    <property type="match status" value="1"/>
</dbReference>
<dbReference type="PROSITE" id="PS00676">
    <property type="entry name" value="SIGMA54_INTERACT_2"/>
    <property type="match status" value="1"/>
</dbReference>
<evidence type="ECO:0000256" key="10">
    <source>
        <dbReference type="PROSITE-ProRule" id="PRU00169"/>
    </source>
</evidence>
<dbReference type="InterPro" id="IPR027417">
    <property type="entry name" value="P-loop_NTPase"/>
</dbReference>
<evidence type="ECO:0000256" key="9">
    <source>
        <dbReference type="ARBA" id="ARBA00023163"/>
    </source>
</evidence>
<sequence>MATEISQPPKRYRGTVVVVDDEEGMCTILSKVLGQEGYHVTAFTRPKEAIAYIQNTPPEVVVTDMKMPDATGMDVLQAAREANPSTSVVVMTAYGTIEGATAAMRAGAYDYITKPFHLDDLLLTVNKALERTRLEEENEALAQTLSRQYAPQAIVGESAVMREVHALIAKVAPTDAPVLIEGESGTGKELVARAIHQHSGRHNKRFVAINCASIPEQLLESELFGHEKGAFTGAERTKMGLFEVAHKGTLFLDEIAELPLALQAKLLRAIQEHEIQRIGGLHTISVDVRIIAATNRNLLSAVEERSFRSDLYYRLNVISICLPPLRERREDIPLLLDYFIARAAQRLRRPVPILSPEALAALEHYPYPGNVRELENIIERLMVLCDKPIIEPEDLPAEVRSLHSPPPESPPAYPLDYRRAREEFERSYLEQLLRHTRGNVTEASRLSGISRRHLYEKFERLGIRADRFLQS</sequence>
<dbReference type="PANTHER" id="PTHR32071">
    <property type="entry name" value="TRANSCRIPTIONAL REGULATORY PROTEIN"/>
    <property type="match status" value="1"/>
</dbReference>
<keyword evidence="4" id="KW-0547">Nucleotide-binding</keyword>
<keyword evidence="7" id="KW-0238">DNA-binding</keyword>
<dbReference type="KEGG" id="schv:BRCON_2480"/>
<evidence type="ECO:0000256" key="5">
    <source>
        <dbReference type="ARBA" id="ARBA00022840"/>
    </source>
</evidence>
<dbReference type="GO" id="GO:0006355">
    <property type="term" value="P:regulation of DNA-templated transcription"/>
    <property type="evidence" value="ECO:0007669"/>
    <property type="project" value="InterPro"/>
</dbReference>
<organism evidence="13 14">
    <name type="scientific">Sumerlaea chitinivorans</name>
    <dbReference type="NCBI Taxonomy" id="2250252"/>
    <lineage>
        <taxon>Bacteria</taxon>
        <taxon>Candidatus Sumerlaeota</taxon>
        <taxon>Candidatus Sumerlaeia</taxon>
        <taxon>Candidatus Sumerlaeales</taxon>
        <taxon>Candidatus Sumerlaeaceae</taxon>
        <taxon>Candidatus Sumerlaea</taxon>
    </lineage>
</organism>
<dbReference type="InterPro" id="IPR058031">
    <property type="entry name" value="AAA_lid_NorR"/>
</dbReference>
<dbReference type="PROSITE" id="PS00688">
    <property type="entry name" value="SIGMA54_INTERACT_3"/>
    <property type="match status" value="1"/>
</dbReference>
<dbReference type="GO" id="GO:0005737">
    <property type="term" value="C:cytoplasm"/>
    <property type="evidence" value="ECO:0007669"/>
    <property type="project" value="UniProtKB-SubCell"/>
</dbReference>
<dbReference type="Gene3D" id="1.10.8.60">
    <property type="match status" value="1"/>
</dbReference>
<dbReference type="CDD" id="cd00009">
    <property type="entry name" value="AAA"/>
    <property type="match status" value="1"/>
</dbReference>
<feature type="domain" description="Response regulatory" evidence="12">
    <location>
        <begin position="15"/>
        <end position="129"/>
    </location>
</feature>
<dbReference type="Pfam" id="PF00072">
    <property type="entry name" value="Response_reg"/>
    <property type="match status" value="1"/>
</dbReference>
<evidence type="ECO:0000259" key="11">
    <source>
        <dbReference type="PROSITE" id="PS50045"/>
    </source>
</evidence>
<evidence type="ECO:0000256" key="8">
    <source>
        <dbReference type="ARBA" id="ARBA00023159"/>
    </source>
</evidence>
<evidence type="ECO:0000256" key="7">
    <source>
        <dbReference type="ARBA" id="ARBA00023125"/>
    </source>
</evidence>
<dbReference type="SMART" id="SM00382">
    <property type="entry name" value="AAA"/>
    <property type="match status" value="1"/>
</dbReference>
<dbReference type="GO" id="GO:0043565">
    <property type="term" value="F:sequence-specific DNA binding"/>
    <property type="evidence" value="ECO:0007669"/>
    <property type="project" value="InterPro"/>
</dbReference>
<proteinExistence type="predicted"/>
<dbReference type="PRINTS" id="PR01590">
    <property type="entry name" value="HTHFIS"/>
</dbReference>
<dbReference type="SMART" id="SM00448">
    <property type="entry name" value="REC"/>
    <property type="match status" value="1"/>
</dbReference>
<dbReference type="Pfam" id="PF25601">
    <property type="entry name" value="AAA_lid_14"/>
    <property type="match status" value="1"/>
</dbReference>
<keyword evidence="2" id="KW-0963">Cytoplasm</keyword>
<dbReference type="PANTHER" id="PTHR32071:SF113">
    <property type="entry name" value="ALGINATE BIOSYNTHESIS TRANSCRIPTIONAL REGULATORY PROTEIN ALGB"/>
    <property type="match status" value="1"/>
</dbReference>
<evidence type="ECO:0000313" key="14">
    <source>
        <dbReference type="Proteomes" id="UP000262583"/>
    </source>
</evidence>
<dbReference type="InterPro" id="IPR011006">
    <property type="entry name" value="CheY-like_superfamily"/>
</dbReference>
<evidence type="ECO:0000256" key="4">
    <source>
        <dbReference type="ARBA" id="ARBA00022741"/>
    </source>
</evidence>
<dbReference type="PROSITE" id="PS50045">
    <property type="entry name" value="SIGMA54_INTERACT_4"/>
    <property type="match status" value="1"/>
</dbReference>
<dbReference type="Pfam" id="PF00158">
    <property type="entry name" value="Sigma54_activat"/>
    <property type="match status" value="1"/>
</dbReference>
<gene>
    <name evidence="13" type="ORF">BRCON_2480</name>
</gene>
<feature type="domain" description="Sigma-54 factor interaction" evidence="11">
    <location>
        <begin position="154"/>
        <end position="383"/>
    </location>
</feature>
<dbReference type="InterPro" id="IPR002197">
    <property type="entry name" value="HTH_Fis"/>
</dbReference>
<accession>A0A2Z4Y7K6</accession>